<dbReference type="GO" id="GO:0004722">
    <property type="term" value="F:protein serine/threonine phosphatase activity"/>
    <property type="evidence" value="ECO:0007669"/>
    <property type="project" value="UniProtKB-EC"/>
</dbReference>
<protein>
    <submittedName>
        <fullName evidence="4">Nuclear envelope morphology protein 1</fullName>
        <ecNumber evidence="4">3.1.3.16</ecNumber>
    </submittedName>
</protein>
<evidence type="ECO:0000259" key="3">
    <source>
        <dbReference type="PROSITE" id="PS50969"/>
    </source>
</evidence>
<dbReference type="PROSITE" id="PS50969">
    <property type="entry name" value="FCP1"/>
    <property type="match status" value="1"/>
</dbReference>
<feature type="region of interest" description="Disordered" evidence="1">
    <location>
        <begin position="67"/>
        <end position="92"/>
    </location>
</feature>
<dbReference type="OrthoDB" id="277011at2759"/>
<evidence type="ECO:0000313" key="5">
    <source>
        <dbReference type="Proteomes" id="UP001151518"/>
    </source>
</evidence>
<evidence type="ECO:0000313" key="4">
    <source>
        <dbReference type="EMBL" id="KAJ2675237.1"/>
    </source>
</evidence>
<dbReference type="Pfam" id="PF03031">
    <property type="entry name" value="NIF"/>
    <property type="match status" value="1"/>
</dbReference>
<keyword evidence="4" id="KW-0378">Hydrolase</keyword>
<dbReference type="PANTHER" id="PTHR12210">
    <property type="entry name" value="DULLARD PROTEIN PHOSPHATASE"/>
    <property type="match status" value="1"/>
</dbReference>
<dbReference type="SMART" id="SM00577">
    <property type="entry name" value="CPDc"/>
    <property type="match status" value="1"/>
</dbReference>
<evidence type="ECO:0000256" key="1">
    <source>
        <dbReference type="SAM" id="MobiDB-lite"/>
    </source>
</evidence>
<organism evidence="4 5">
    <name type="scientific">Coemansia spiralis</name>
    <dbReference type="NCBI Taxonomy" id="417178"/>
    <lineage>
        <taxon>Eukaryota</taxon>
        <taxon>Fungi</taxon>
        <taxon>Fungi incertae sedis</taxon>
        <taxon>Zoopagomycota</taxon>
        <taxon>Kickxellomycotina</taxon>
        <taxon>Kickxellomycetes</taxon>
        <taxon>Kickxellales</taxon>
        <taxon>Kickxellaceae</taxon>
        <taxon>Coemansia</taxon>
    </lineage>
</organism>
<keyword evidence="2" id="KW-0812">Transmembrane</keyword>
<feature type="transmembrane region" description="Helical" evidence="2">
    <location>
        <begin position="12"/>
        <end position="29"/>
    </location>
</feature>
<accession>A0A9W8G113</accession>
<dbReference type="FunFam" id="3.40.50.1000:FF:000093">
    <property type="entry name" value="NLI interacting factor-like phosphatase family protein"/>
    <property type="match status" value="1"/>
</dbReference>
<dbReference type="NCBIfam" id="TIGR02251">
    <property type="entry name" value="HIF-SF_euk"/>
    <property type="match status" value="1"/>
</dbReference>
<dbReference type="CDD" id="cd07521">
    <property type="entry name" value="HAD_FCP1-like"/>
    <property type="match status" value="1"/>
</dbReference>
<dbReference type="Gene3D" id="3.40.50.1000">
    <property type="entry name" value="HAD superfamily/HAD-like"/>
    <property type="match status" value="1"/>
</dbReference>
<proteinExistence type="predicted"/>
<evidence type="ECO:0000256" key="2">
    <source>
        <dbReference type="SAM" id="Phobius"/>
    </source>
</evidence>
<dbReference type="SUPFAM" id="SSF56784">
    <property type="entry name" value="HAD-like"/>
    <property type="match status" value="1"/>
</dbReference>
<dbReference type="InterPro" id="IPR023214">
    <property type="entry name" value="HAD_sf"/>
</dbReference>
<reference evidence="4" key="1">
    <citation type="submission" date="2022-07" db="EMBL/GenBank/DDBJ databases">
        <title>Phylogenomic reconstructions and comparative analyses of Kickxellomycotina fungi.</title>
        <authorList>
            <person name="Reynolds N.K."/>
            <person name="Stajich J.E."/>
            <person name="Barry K."/>
            <person name="Grigoriev I.V."/>
            <person name="Crous P."/>
            <person name="Smith M.E."/>
        </authorList>
    </citation>
    <scope>NUCLEOTIDE SEQUENCE</scope>
    <source>
        <strain evidence="4">NRRL 3115</strain>
    </source>
</reference>
<dbReference type="InterPro" id="IPR004274">
    <property type="entry name" value="FCP1_dom"/>
</dbReference>
<dbReference type="InterPro" id="IPR036412">
    <property type="entry name" value="HAD-like_sf"/>
</dbReference>
<feature type="domain" description="FCP1 homology" evidence="3">
    <location>
        <begin position="166"/>
        <end position="326"/>
    </location>
</feature>
<dbReference type="Proteomes" id="UP001151518">
    <property type="component" value="Unassembled WGS sequence"/>
</dbReference>
<feature type="compositionally biased region" description="Low complexity" evidence="1">
    <location>
        <begin position="73"/>
        <end position="86"/>
    </location>
</feature>
<keyword evidence="2" id="KW-0472">Membrane</keyword>
<name>A0A9W8G113_9FUNG</name>
<dbReference type="EMBL" id="JANBTW010000050">
    <property type="protein sequence ID" value="KAJ2675237.1"/>
    <property type="molecule type" value="Genomic_DNA"/>
</dbReference>
<dbReference type="AlphaFoldDB" id="A0A9W8G113"/>
<dbReference type="InterPro" id="IPR050365">
    <property type="entry name" value="TIM50"/>
</dbReference>
<dbReference type="InterPro" id="IPR011948">
    <property type="entry name" value="Dullard_phosphatase"/>
</dbReference>
<gene>
    <name evidence="4" type="primary">NEM1</name>
    <name evidence="4" type="ORF">GGI25_004077</name>
</gene>
<keyword evidence="2" id="KW-1133">Transmembrane helix</keyword>
<sequence>MPTEQHKGRRFSVFYFGLLYVYTLLFGLLESIPYLDILLAHLPQPLNLVSDTYQPISDRVSVVDSNQKKHIRASSTSSTTSSNSASPNGGAVEQEFPSLSALSWQQQKLLGLPALRRRRASSAASSSTVSSISAYAAEPGSKLSGHMLSSPASASGSNSGAGLVTRSLKKKTLVLDLDETLIHSSPQGSYRAHHRIEVVIDKVACLYYVYKRPHVDYFLRKVSEWYKVVVFTASLAEYADPVIDLLDVQGKLISGRYFRESCVPHDSSYAKDLSSIDPDLSQIVLVDNSPLSYFINPTNGIPIQPWINGDPKDEALLDLLPLLDALRFTDDVRSILSLRLV</sequence>
<dbReference type="EC" id="3.1.3.16" evidence="4"/>
<comment type="caution">
    <text evidence="4">The sequence shown here is derived from an EMBL/GenBank/DDBJ whole genome shotgun (WGS) entry which is preliminary data.</text>
</comment>